<accession>A0A8J3QC92</accession>
<dbReference type="EMBL" id="BONY01000030">
    <property type="protein sequence ID" value="GIH06831.1"/>
    <property type="molecule type" value="Genomic_DNA"/>
</dbReference>
<sequence>MTGLPRFALGTVVLTAERLAGRTSASSPVAIAVGLADQGRKSARSAAKKLTAMRIKAPAIDLRQLLHDAGARGAIAMSRSRRDAEATLRSVMDDSFDWAEQKVVPKVVEEMMPQIVNNIVPRILDGVMPQIRSKVLPVIIDDLAHDPNVRTMITEQSQSAMADATLELRETSAEADDRLEIAFRRLFRSK</sequence>
<dbReference type="RefSeq" id="WP_203910639.1">
    <property type="nucleotide sequence ID" value="NZ_BONY01000030.1"/>
</dbReference>
<organism evidence="1 2">
    <name type="scientific">Rhizocola hellebori</name>
    <dbReference type="NCBI Taxonomy" id="1392758"/>
    <lineage>
        <taxon>Bacteria</taxon>
        <taxon>Bacillati</taxon>
        <taxon>Actinomycetota</taxon>
        <taxon>Actinomycetes</taxon>
        <taxon>Micromonosporales</taxon>
        <taxon>Micromonosporaceae</taxon>
        <taxon>Rhizocola</taxon>
    </lineage>
</organism>
<comment type="caution">
    <text evidence="1">The sequence shown here is derived from an EMBL/GenBank/DDBJ whole genome shotgun (WGS) entry which is preliminary data.</text>
</comment>
<keyword evidence="2" id="KW-1185">Reference proteome</keyword>
<dbReference type="AlphaFoldDB" id="A0A8J3QC92"/>
<evidence type="ECO:0000313" key="1">
    <source>
        <dbReference type="EMBL" id="GIH06831.1"/>
    </source>
</evidence>
<proteinExistence type="predicted"/>
<protein>
    <submittedName>
        <fullName evidence="1">Uncharacterized protein</fullName>
    </submittedName>
</protein>
<dbReference type="Proteomes" id="UP000612899">
    <property type="component" value="Unassembled WGS sequence"/>
</dbReference>
<name>A0A8J3QC92_9ACTN</name>
<evidence type="ECO:0000313" key="2">
    <source>
        <dbReference type="Proteomes" id="UP000612899"/>
    </source>
</evidence>
<gene>
    <name evidence="1" type="ORF">Rhe02_48980</name>
</gene>
<reference evidence="1" key="1">
    <citation type="submission" date="2021-01" db="EMBL/GenBank/DDBJ databases">
        <title>Whole genome shotgun sequence of Rhizocola hellebori NBRC 109834.</title>
        <authorList>
            <person name="Komaki H."/>
            <person name="Tamura T."/>
        </authorList>
    </citation>
    <scope>NUCLEOTIDE SEQUENCE</scope>
    <source>
        <strain evidence="1">NBRC 109834</strain>
    </source>
</reference>